<dbReference type="KEGG" id="mana:MAMMFC1_01128"/>
<dbReference type="SUPFAM" id="SSF111369">
    <property type="entry name" value="HlyD-like secretion proteins"/>
    <property type="match status" value="1"/>
</dbReference>
<dbReference type="Pfam" id="PF25954">
    <property type="entry name" value="Beta-barrel_RND_2"/>
    <property type="match status" value="1"/>
</dbReference>
<dbReference type="InterPro" id="IPR058792">
    <property type="entry name" value="Beta-barrel_RND_2"/>
</dbReference>
<evidence type="ECO:0000259" key="3">
    <source>
        <dbReference type="Pfam" id="PF25917"/>
    </source>
</evidence>
<dbReference type="PANTHER" id="PTHR30469">
    <property type="entry name" value="MULTIDRUG RESISTANCE PROTEIN MDTA"/>
    <property type="match status" value="1"/>
</dbReference>
<gene>
    <name evidence="6" type="primary">macA_2</name>
    <name evidence="6" type="ORF">MAMMFC1_01128</name>
</gene>
<dbReference type="NCBIfam" id="TIGR01730">
    <property type="entry name" value="RND_mfp"/>
    <property type="match status" value="1"/>
</dbReference>
<dbReference type="Gene3D" id="2.40.420.20">
    <property type="match status" value="1"/>
</dbReference>
<keyword evidence="7" id="KW-1185">Reference proteome</keyword>
<dbReference type="InterPro" id="IPR058637">
    <property type="entry name" value="YknX-like_C"/>
</dbReference>
<dbReference type="InterPro" id="IPR006143">
    <property type="entry name" value="RND_pump_MFP"/>
</dbReference>
<dbReference type="Pfam" id="PF25917">
    <property type="entry name" value="BSH_RND"/>
    <property type="match status" value="1"/>
</dbReference>
<dbReference type="GO" id="GO:1990281">
    <property type="term" value="C:efflux pump complex"/>
    <property type="evidence" value="ECO:0007669"/>
    <property type="project" value="TreeGrafter"/>
</dbReference>
<dbReference type="EMBL" id="AP018449">
    <property type="protein sequence ID" value="BBB90477.1"/>
    <property type="molecule type" value="Genomic_DNA"/>
</dbReference>
<feature type="domain" description="YknX-like C-terminal permuted SH3-like" evidence="5">
    <location>
        <begin position="299"/>
        <end position="366"/>
    </location>
</feature>
<comment type="similarity">
    <text evidence="1">Belongs to the membrane fusion protein (MFP) (TC 8.A.1) family.</text>
</comment>
<feature type="domain" description="Multidrug resistance protein MdtA-like barrel-sandwich hybrid" evidence="3">
    <location>
        <begin position="75"/>
        <end position="209"/>
    </location>
</feature>
<dbReference type="InterPro" id="IPR058624">
    <property type="entry name" value="MdtA-like_HH"/>
</dbReference>
<evidence type="ECO:0000259" key="5">
    <source>
        <dbReference type="Pfam" id="PF25989"/>
    </source>
</evidence>
<dbReference type="Pfam" id="PF25989">
    <property type="entry name" value="YknX_C"/>
    <property type="match status" value="1"/>
</dbReference>
<feature type="domain" description="CusB-like beta-barrel" evidence="4">
    <location>
        <begin position="222"/>
        <end position="293"/>
    </location>
</feature>
<reference evidence="6 7" key="1">
    <citation type="journal article" date="2018" name="Int. J. Syst. Evol. Microbiol.">
        <title>Methylomusa anaerophila gen. nov., sp. nov., an anaerobic methanol-utilizing bacterium isolated from a microbial fuel cell.</title>
        <authorList>
            <person name="Amano N."/>
            <person name="Yamamuro A."/>
            <person name="Miyahara M."/>
            <person name="Kouzuma A."/>
            <person name="Abe T."/>
            <person name="Watanabe K."/>
        </authorList>
    </citation>
    <scope>NUCLEOTIDE SEQUENCE [LARGE SCALE GENOMIC DNA]</scope>
    <source>
        <strain evidence="6 7">MMFC1</strain>
    </source>
</reference>
<dbReference type="GO" id="GO:0015562">
    <property type="term" value="F:efflux transmembrane transporter activity"/>
    <property type="evidence" value="ECO:0007669"/>
    <property type="project" value="TreeGrafter"/>
</dbReference>
<evidence type="ECO:0000256" key="1">
    <source>
        <dbReference type="ARBA" id="ARBA00009477"/>
    </source>
</evidence>
<dbReference type="Proteomes" id="UP000276437">
    <property type="component" value="Chromosome"/>
</dbReference>
<dbReference type="InterPro" id="IPR058625">
    <property type="entry name" value="MdtA-like_BSH"/>
</dbReference>
<evidence type="ECO:0000313" key="6">
    <source>
        <dbReference type="EMBL" id="BBB90477.1"/>
    </source>
</evidence>
<feature type="domain" description="Multidrug resistance protein MdtA-like alpha-helical hairpin" evidence="2">
    <location>
        <begin position="115"/>
        <end position="173"/>
    </location>
</feature>
<dbReference type="Gene3D" id="2.40.50.100">
    <property type="match status" value="1"/>
</dbReference>
<evidence type="ECO:0000313" key="7">
    <source>
        <dbReference type="Proteomes" id="UP000276437"/>
    </source>
</evidence>
<organism evidence="6 7">
    <name type="scientific">Methylomusa anaerophila</name>
    <dbReference type="NCBI Taxonomy" id="1930071"/>
    <lineage>
        <taxon>Bacteria</taxon>
        <taxon>Bacillati</taxon>
        <taxon>Bacillota</taxon>
        <taxon>Negativicutes</taxon>
        <taxon>Selenomonadales</taxon>
        <taxon>Sporomusaceae</taxon>
        <taxon>Methylomusa</taxon>
    </lineage>
</organism>
<dbReference type="PANTHER" id="PTHR30469:SF15">
    <property type="entry name" value="HLYD FAMILY OF SECRETION PROTEINS"/>
    <property type="match status" value="1"/>
</dbReference>
<dbReference type="Pfam" id="PF25876">
    <property type="entry name" value="HH_MFP_RND"/>
    <property type="match status" value="1"/>
</dbReference>
<name>A0A348AHC9_9FIRM</name>
<dbReference type="RefSeq" id="WP_126307219.1">
    <property type="nucleotide sequence ID" value="NZ_AP018449.1"/>
</dbReference>
<sequence length="374" mass="39167">MLFRNRKQLAVALAVVIALTGIIGYRVYANVAANKARADRMAAGQEITVEVARVGRRDVYPVSVFSANLEPVWSADVSAKVDGRINALNVAEGDAVQAGAIIASLDSGELAAQVVQAEGNLMAARSNLEQAELDYNRYYSLADKGAISAQFLDTARTKRDAAAGQVRAAEGSLMLLKEKLNNAAVSAPRDGVVTKRYLQAGTFAHAGTAIITLANTTTLLAKATVGESQVGDLTPGATVKVRVDALDQEFDGIVARIAPAATLPARTFAAEISIPNENGTLKAGMFAKVSIGTRVHADVIAVPENALVLKEDQKTVFVVAEDNKVQQRTLKLGYVGGGWAEVLEGVTDGETIIVAGQNKVRDGVTVSPVGDGGQ</sequence>
<evidence type="ECO:0000259" key="4">
    <source>
        <dbReference type="Pfam" id="PF25954"/>
    </source>
</evidence>
<dbReference type="OrthoDB" id="1633529at2"/>
<protein>
    <submittedName>
        <fullName evidence="6">Macrolide export protein MacA</fullName>
    </submittedName>
</protein>
<dbReference type="FunFam" id="2.40.30.170:FF:000010">
    <property type="entry name" value="Efflux RND transporter periplasmic adaptor subunit"/>
    <property type="match status" value="1"/>
</dbReference>
<dbReference type="Gene3D" id="2.40.30.170">
    <property type="match status" value="1"/>
</dbReference>
<accession>A0A348AHC9</accession>
<proteinExistence type="inferred from homology"/>
<dbReference type="Gene3D" id="1.10.287.470">
    <property type="entry name" value="Helix hairpin bin"/>
    <property type="match status" value="1"/>
</dbReference>
<evidence type="ECO:0000259" key="2">
    <source>
        <dbReference type="Pfam" id="PF25876"/>
    </source>
</evidence>
<dbReference type="AlphaFoldDB" id="A0A348AHC9"/>